<protein>
    <submittedName>
        <fullName evidence="1">Uncharacterized protein</fullName>
    </submittedName>
</protein>
<evidence type="ECO:0000313" key="1">
    <source>
        <dbReference type="EMBL" id="QJA86187.1"/>
    </source>
</evidence>
<accession>A0A6M3KVP0</accession>
<proteinExistence type="predicted"/>
<sequence>MTITASSAIKKAKKIAAKTGKPFYVVISRDEKDIPGNDFHVASEFDVDTWFDGCEIIYSTEEI</sequence>
<organism evidence="1">
    <name type="scientific">viral metagenome</name>
    <dbReference type="NCBI Taxonomy" id="1070528"/>
    <lineage>
        <taxon>unclassified sequences</taxon>
        <taxon>metagenomes</taxon>
        <taxon>organismal metagenomes</taxon>
    </lineage>
</organism>
<gene>
    <name evidence="1" type="ORF">MM415B02117_0001</name>
</gene>
<name>A0A6M3KVP0_9ZZZZ</name>
<dbReference type="AlphaFoldDB" id="A0A6M3KVP0"/>
<dbReference type="EMBL" id="MT142621">
    <property type="protein sequence ID" value="QJA86187.1"/>
    <property type="molecule type" value="Genomic_DNA"/>
</dbReference>
<reference evidence="1" key="1">
    <citation type="submission" date="2020-03" db="EMBL/GenBank/DDBJ databases">
        <title>The deep terrestrial virosphere.</title>
        <authorList>
            <person name="Holmfeldt K."/>
            <person name="Nilsson E."/>
            <person name="Simone D."/>
            <person name="Lopez-Fernandez M."/>
            <person name="Wu X."/>
            <person name="de Brujin I."/>
            <person name="Lundin D."/>
            <person name="Andersson A."/>
            <person name="Bertilsson S."/>
            <person name="Dopson M."/>
        </authorList>
    </citation>
    <scope>NUCLEOTIDE SEQUENCE</scope>
    <source>
        <strain evidence="1">MM415B02117</strain>
    </source>
</reference>